<dbReference type="Proteomes" id="UP000247476">
    <property type="component" value="Unassembled WGS sequence"/>
</dbReference>
<dbReference type="GO" id="GO:0005524">
    <property type="term" value="F:ATP binding"/>
    <property type="evidence" value="ECO:0007669"/>
    <property type="project" value="UniProtKB-KW"/>
</dbReference>
<dbReference type="InterPro" id="IPR005467">
    <property type="entry name" value="His_kinase_dom"/>
</dbReference>
<feature type="transmembrane region" description="Helical" evidence="9">
    <location>
        <begin position="20"/>
        <end position="36"/>
    </location>
</feature>
<keyword evidence="5" id="KW-0547">Nucleotide-binding</keyword>
<dbReference type="AlphaFoldDB" id="A0A2V5KDG9"/>
<sequence>MVVAVPVAGELHFFPFHTDFRVSLGTPVFFLFLLWVRSVPPVVSGLLVGASVAAFRIGLEWTLAPRGDWGDALRHHEPAFLYYATYGLAFAAFRLNRYRHRPIALGALGVAVELAASAAELLLRRSAADGLTQAATWNQIGLLAVFRSFFVVGFFNLVQLKQTRAAEERQRKEKETMLMLVTGLYEETIHLNKTLRSAERIAQDCYGLYQSLKGETPVPRERLAQQALRIAGEVHDIKKDNQRIYAGLSGLIAHDGDYMPLAELAGIVRRSNEKYALSLGKKIGIGLRTEGDLPSCHAYATLSLLNNLVANAVEAIPESGHIAIEARREDDTIVLEVADDGPGVTPKHRDNVFVPGFTTKYDSTGKASTGIGLAYVKQEAERMSGTVRYRPGSGGTGAVFTVALPASRIGKEE</sequence>
<proteinExistence type="predicted"/>
<keyword evidence="4" id="KW-0808">Transferase</keyword>
<evidence type="ECO:0000259" key="10">
    <source>
        <dbReference type="PROSITE" id="PS50109"/>
    </source>
</evidence>
<dbReference type="OrthoDB" id="1674512at2"/>
<dbReference type="PANTHER" id="PTHR44936:SF9">
    <property type="entry name" value="SENSOR PROTEIN CREC"/>
    <property type="match status" value="1"/>
</dbReference>
<evidence type="ECO:0000256" key="3">
    <source>
        <dbReference type="ARBA" id="ARBA00022553"/>
    </source>
</evidence>
<keyword evidence="9" id="KW-0472">Membrane</keyword>
<dbReference type="InterPro" id="IPR003594">
    <property type="entry name" value="HATPase_dom"/>
</dbReference>
<dbReference type="GO" id="GO:0000160">
    <property type="term" value="P:phosphorelay signal transduction system"/>
    <property type="evidence" value="ECO:0007669"/>
    <property type="project" value="UniProtKB-KW"/>
</dbReference>
<name>A0A2V5KDG9_9BACL</name>
<feature type="transmembrane region" description="Helical" evidence="9">
    <location>
        <begin position="43"/>
        <end position="59"/>
    </location>
</feature>
<feature type="transmembrane region" description="Helical" evidence="9">
    <location>
        <begin position="103"/>
        <end position="123"/>
    </location>
</feature>
<protein>
    <recommendedName>
        <fullName evidence="2">histidine kinase</fullName>
        <ecNumber evidence="2">2.7.13.3</ecNumber>
    </recommendedName>
</protein>
<dbReference type="GO" id="GO:0004673">
    <property type="term" value="F:protein histidine kinase activity"/>
    <property type="evidence" value="ECO:0007669"/>
    <property type="project" value="UniProtKB-EC"/>
</dbReference>
<evidence type="ECO:0000256" key="9">
    <source>
        <dbReference type="SAM" id="Phobius"/>
    </source>
</evidence>
<dbReference type="EC" id="2.7.13.3" evidence="2"/>
<keyword evidence="12" id="KW-1185">Reference proteome</keyword>
<evidence type="ECO:0000256" key="7">
    <source>
        <dbReference type="ARBA" id="ARBA00022840"/>
    </source>
</evidence>
<dbReference type="InterPro" id="IPR004358">
    <property type="entry name" value="Sig_transdc_His_kin-like_C"/>
</dbReference>
<dbReference type="PROSITE" id="PS50109">
    <property type="entry name" value="HIS_KIN"/>
    <property type="match status" value="1"/>
</dbReference>
<dbReference type="SUPFAM" id="SSF55874">
    <property type="entry name" value="ATPase domain of HSP90 chaperone/DNA topoisomerase II/histidine kinase"/>
    <property type="match status" value="1"/>
</dbReference>
<keyword evidence="7" id="KW-0067">ATP-binding</keyword>
<comment type="caution">
    <text evidence="11">The sequence shown here is derived from an EMBL/GenBank/DDBJ whole genome shotgun (WGS) entry which is preliminary data.</text>
</comment>
<dbReference type="Gene3D" id="3.30.565.10">
    <property type="entry name" value="Histidine kinase-like ATPase, C-terminal domain"/>
    <property type="match status" value="1"/>
</dbReference>
<evidence type="ECO:0000256" key="8">
    <source>
        <dbReference type="ARBA" id="ARBA00023012"/>
    </source>
</evidence>
<feature type="transmembrane region" description="Helical" evidence="9">
    <location>
        <begin position="135"/>
        <end position="158"/>
    </location>
</feature>
<accession>A0A2V5KDG9</accession>
<evidence type="ECO:0000313" key="11">
    <source>
        <dbReference type="EMBL" id="PYI51970.1"/>
    </source>
</evidence>
<dbReference type="Pfam" id="PF02518">
    <property type="entry name" value="HATPase_c"/>
    <property type="match status" value="1"/>
</dbReference>
<evidence type="ECO:0000256" key="1">
    <source>
        <dbReference type="ARBA" id="ARBA00000085"/>
    </source>
</evidence>
<feature type="transmembrane region" description="Helical" evidence="9">
    <location>
        <begin position="79"/>
        <end position="96"/>
    </location>
</feature>
<dbReference type="InterPro" id="IPR036890">
    <property type="entry name" value="HATPase_C_sf"/>
</dbReference>
<gene>
    <name evidence="11" type="ORF">DLM86_23870</name>
</gene>
<evidence type="ECO:0000256" key="5">
    <source>
        <dbReference type="ARBA" id="ARBA00022741"/>
    </source>
</evidence>
<evidence type="ECO:0000256" key="2">
    <source>
        <dbReference type="ARBA" id="ARBA00012438"/>
    </source>
</evidence>
<comment type="catalytic activity">
    <reaction evidence="1">
        <text>ATP + protein L-histidine = ADP + protein N-phospho-L-histidine.</text>
        <dbReference type="EC" id="2.7.13.3"/>
    </reaction>
</comment>
<evidence type="ECO:0000256" key="4">
    <source>
        <dbReference type="ARBA" id="ARBA00022679"/>
    </source>
</evidence>
<evidence type="ECO:0000313" key="12">
    <source>
        <dbReference type="Proteomes" id="UP000247476"/>
    </source>
</evidence>
<keyword evidence="9" id="KW-0812">Transmembrane</keyword>
<keyword evidence="6 11" id="KW-0418">Kinase</keyword>
<reference evidence="11 12" key="1">
    <citation type="submission" date="2018-05" db="EMBL/GenBank/DDBJ databases">
        <title>Paenibacillus flagellatus sp. nov., isolated from selenium mineral soil.</title>
        <authorList>
            <person name="Dai X."/>
        </authorList>
    </citation>
    <scope>NUCLEOTIDE SEQUENCE [LARGE SCALE GENOMIC DNA]</scope>
    <source>
        <strain evidence="11 12">DXL2</strain>
    </source>
</reference>
<dbReference type="EMBL" id="QJVJ01000011">
    <property type="protein sequence ID" value="PYI51970.1"/>
    <property type="molecule type" value="Genomic_DNA"/>
</dbReference>
<organism evidence="11 12">
    <name type="scientific">Paenibacillus flagellatus</name>
    <dbReference type="NCBI Taxonomy" id="2211139"/>
    <lineage>
        <taxon>Bacteria</taxon>
        <taxon>Bacillati</taxon>
        <taxon>Bacillota</taxon>
        <taxon>Bacilli</taxon>
        <taxon>Bacillales</taxon>
        <taxon>Paenibacillaceae</taxon>
        <taxon>Paenibacillus</taxon>
    </lineage>
</organism>
<feature type="domain" description="Histidine kinase" evidence="10">
    <location>
        <begin position="304"/>
        <end position="408"/>
    </location>
</feature>
<dbReference type="InterPro" id="IPR050980">
    <property type="entry name" value="2C_sensor_his_kinase"/>
</dbReference>
<keyword evidence="3" id="KW-0597">Phosphoprotein</keyword>
<keyword evidence="9" id="KW-1133">Transmembrane helix</keyword>
<dbReference type="PANTHER" id="PTHR44936">
    <property type="entry name" value="SENSOR PROTEIN CREC"/>
    <property type="match status" value="1"/>
</dbReference>
<dbReference type="PRINTS" id="PR00344">
    <property type="entry name" value="BCTRLSENSOR"/>
</dbReference>
<evidence type="ECO:0000256" key="6">
    <source>
        <dbReference type="ARBA" id="ARBA00022777"/>
    </source>
</evidence>
<keyword evidence="8" id="KW-0902">Two-component regulatory system</keyword>
<dbReference type="SMART" id="SM00387">
    <property type="entry name" value="HATPase_c"/>
    <property type="match status" value="1"/>
</dbReference>